<feature type="non-terminal residue" evidence="1">
    <location>
        <position position="1"/>
    </location>
</feature>
<accession>X1N063</accession>
<comment type="caution">
    <text evidence="1">The sequence shown here is derived from an EMBL/GenBank/DDBJ whole genome shotgun (WGS) entry which is preliminary data.</text>
</comment>
<dbReference type="AlphaFoldDB" id="X1N063"/>
<reference evidence="1" key="1">
    <citation type="journal article" date="2014" name="Front. Microbiol.">
        <title>High frequency of phylogenetically diverse reductive dehalogenase-homologous genes in deep subseafloor sedimentary metagenomes.</title>
        <authorList>
            <person name="Kawai M."/>
            <person name="Futagami T."/>
            <person name="Toyoda A."/>
            <person name="Takaki Y."/>
            <person name="Nishi S."/>
            <person name="Hori S."/>
            <person name="Arai W."/>
            <person name="Tsubouchi T."/>
            <person name="Morono Y."/>
            <person name="Uchiyama I."/>
            <person name="Ito T."/>
            <person name="Fujiyama A."/>
            <person name="Inagaki F."/>
            <person name="Takami H."/>
        </authorList>
    </citation>
    <scope>NUCLEOTIDE SEQUENCE</scope>
    <source>
        <strain evidence="1">Expedition CK06-06</strain>
    </source>
</reference>
<organism evidence="1">
    <name type="scientific">marine sediment metagenome</name>
    <dbReference type="NCBI Taxonomy" id="412755"/>
    <lineage>
        <taxon>unclassified sequences</taxon>
        <taxon>metagenomes</taxon>
        <taxon>ecological metagenomes</taxon>
    </lineage>
</organism>
<evidence type="ECO:0000313" key="1">
    <source>
        <dbReference type="EMBL" id="GAI11954.1"/>
    </source>
</evidence>
<proteinExistence type="predicted"/>
<gene>
    <name evidence="1" type="ORF">S06H3_20161</name>
</gene>
<name>X1N063_9ZZZZ</name>
<protein>
    <submittedName>
        <fullName evidence="1">Uncharacterized protein</fullName>
    </submittedName>
</protein>
<sequence>VCCAEKEELIEGYKKARGLDLSGVNKEEFYLDNFKDRLNKIYELAFSL</sequence>
<dbReference type="EMBL" id="BARV01010411">
    <property type="protein sequence ID" value="GAI11954.1"/>
    <property type="molecule type" value="Genomic_DNA"/>
</dbReference>